<reference evidence="1 2" key="1">
    <citation type="submission" date="2015-07" db="EMBL/GenBank/DDBJ databases">
        <title>Comparative genomics of the Sigatoka disease complex on banana suggests a link between parallel evolutionary changes in Pseudocercospora fijiensis and Pseudocercospora eumusae and increased virulence on the banana host.</title>
        <authorList>
            <person name="Chang T.-C."/>
            <person name="Salvucci A."/>
            <person name="Crous P.W."/>
            <person name="Stergiopoulos I."/>
        </authorList>
    </citation>
    <scope>NUCLEOTIDE SEQUENCE [LARGE SCALE GENOMIC DNA]</scope>
    <source>
        <strain evidence="1 2">CBS 114824</strain>
    </source>
</reference>
<sequence>MADQHHFFAASAASKVATSTTSTTTSSSSQRASAILGRFANVMAESGAVEVMTYSRSENDWLVFIDTMAFFSSPLSVENKSLFEDKGSVKVNEDLVNICRSDTSRSSQTRLSSIPILHTDTQQRTHYQSATHCALVRQTRILSNTRLITQHTHEYGTTTMSLHAANLKTAELALALGSLDINNELLVRKFDVIFPSSPPPGFLCSSNFSNKRLRLGSSKKQIRNRDHET</sequence>
<gene>
    <name evidence="1" type="ORF">AC578_4880</name>
</gene>
<keyword evidence="2" id="KW-1185">Reference proteome</keyword>
<evidence type="ECO:0000313" key="1">
    <source>
        <dbReference type="EMBL" id="KXT00023.1"/>
    </source>
</evidence>
<dbReference type="Proteomes" id="UP000070133">
    <property type="component" value="Unassembled WGS sequence"/>
</dbReference>
<comment type="caution">
    <text evidence="1">The sequence shown here is derived from an EMBL/GenBank/DDBJ whole genome shotgun (WGS) entry which is preliminary data.</text>
</comment>
<name>A0A139HC77_9PEZI</name>
<dbReference type="EMBL" id="LFZN01000081">
    <property type="protein sequence ID" value="KXT00023.1"/>
    <property type="molecule type" value="Genomic_DNA"/>
</dbReference>
<accession>A0A139HC77</accession>
<evidence type="ECO:0000313" key="2">
    <source>
        <dbReference type="Proteomes" id="UP000070133"/>
    </source>
</evidence>
<dbReference type="AlphaFoldDB" id="A0A139HC77"/>
<protein>
    <submittedName>
        <fullName evidence="1">Uncharacterized protein</fullName>
    </submittedName>
</protein>
<proteinExistence type="predicted"/>
<organism evidence="1 2">
    <name type="scientific">Pseudocercospora eumusae</name>
    <dbReference type="NCBI Taxonomy" id="321146"/>
    <lineage>
        <taxon>Eukaryota</taxon>
        <taxon>Fungi</taxon>
        <taxon>Dikarya</taxon>
        <taxon>Ascomycota</taxon>
        <taxon>Pezizomycotina</taxon>
        <taxon>Dothideomycetes</taxon>
        <taxon>Dothideomycetidae</taxon>
        <taxon>Mycosphaerellales</taxon>
        <taxon>Mycosphaerellaceae</taxon>
        <taxon>Pseudocercospora</taxon>
    </lineage>
</organism>
<feature type="non-terminal residue" evidence="1">
    <location>
        <position position="229"/>
    </location>
</feature>